<protein>
    <submittedName>
        <fullName evidence="2">Uncharacterized protein</fullName>
    </submittedName>
</protein>
<evidence type="ECO:0000313" key="2">
    <source>
        <dbReference type="EMBL" id="SHL63048.1"/>
    </source>
</evidence>
<dbReference type="EMBL" id="FRAV01000021">
    <property type="protein sequence ID" value="SHL63048.1"/>
    <property type="molecule type" value="Genomic_DNA"/>
</dbReference>
<dbReference type="AlphaFoldDB" id="A0A1M7C6W8"/>
<accession>A0A1M7C6W8</accession>
<proteinExistence type="predicted"/>
<feature type="region of interest" description="Disordered" evidence="1">
    <location>
        <begin position="292"/>
        <end position="313"/>
    </location>
</feature>
<gene>
    <name evidence="2" type="ORF">SAMN05444267_102165</name>
</gene>
<evidence type="ECO:0000256" key="1">
    <source>
        <dbReference type="SAM" id="MobiDB-lite"/>
    </source>
</evidence>
<keyword evidence="3" id="KW-1185">Reference proteome</keyword>
<name>A0A1M7C6W8_9FLAO</name>
<feature type="region of interest" description="Disordered" evidence="1">
    <location>
        <begin position="239"/>
        <end position="260"/>
    </location>
</feature>
<evidence type="ECO:0000313" key="3">
    <source>
        <dbReference type="Proteomes" id="UP000184364"/>
    </source>
</evidence>
<dbReference type="Proteomes" id="UP000184364">
    <property type="component" value="Unassembled WGS sequence"/>
</dbReference>
<sequence>MTLYFSFYYFRFVTGHFNVIKNSIFNNLKLKSMKKNFIIRLLLLVAVSVFLYSCVHDEIASSTDPASKEYTNKSLWKEDEKYIKNVMKVYYEHEVDIKKISGTPYWDYASTMETYDESFLMVPIVDQGKVVSILQVPRDGITIHFYYTNFRNQIDFFQKLVFSEYKKALPSETSSPTSKLTLCTRQSISVWLPNDESNPEAGGHWQTSTIIKCVQHMDQCVGVVNANGVCEGGGGSGGYPYPGGDDPQDPEKDPCKKAKSTYNSTAVKSRYDVLKTKVGDLKETGYGFTTITGPKGLPTTQTNPLNPDATNPDKMKVGIYPTTFGYSHTHINKSNGNVSVKIFSPADINTFLIILHNAIANNTPLDTVFGGMVASDPDTVYNTYQIQYTGNGTNLPSEFTKEQLDVLRNWYAKNAQEIQTETGELSHTDMQKLFNETLKKMNLSDIVLFKIEGNSNTVKKVDYNGYGSPSENNCS</sequence>
<organism evidence="2 3">
    <name type="scientific">Chryseobacterium polytrichastri</name>
    <dbReference type="NCBI Taxonomy" id="1302687"/>
    <lineage>
        <taxon>Bacteria</taxon>
        <taxon>Pseudomonadati</taxon>
        <taxon>Bacteroidota</taxon>
        <taxon>Flavobacteriia</taxon>
        <taxon>Flavobacteriales</taxon>
        <taxon>Weeksellaceae</taxon>
        <taxon>Chryseobacterium group</taxon>
        <taxon>Chryseobacterium</taxon>
    </lineage>
</organism>
<dbReference type="STRING" id="1302687.SAMN05444267_102165"/>
<reference evidence="3" key="1">
    <citation type="submission" date="2016-11" db="EMBL/GenBank/DDBJ databases">
        <authorList>
            <person name="Varghese N."/>
            <person name="Submissions S."/>
        </authorList>
    </citation>
    <scope>NUCLEOTIDE SEQUENCE [LARGE SCALE GENOMIC DNA]</scope>
    <source>
        <strain evidence="3">DSM 26899</strain>
    </source>
</reference>
<feature type="compositionally biased region" description="Polar residues" evidence="1">
    <location>
        <begin position="292"/>
        <end position="309"/>
    </location>
</feature>